<evidence type="ECO:0000256" key="1">
    <source>
        <dbReference type="SAM" id="MobiDB-lite"/>
    </source>
</evidence>
<dbReference type="Proteomes" id="UP001419268">
    <property type="component" value="Unassembled WGS sequence"/>
</dbReference>
<organism evidence="2 3">
    <name type="scientific">Stephania cephalantha</name>
    <dbReference type="NCBI Taxonomy" id="152367"/>
    <lineage>
        <taxon>Eukaryota</taxon>
        <taxon>Viridiplantae</taxon>
        <taxon>Streptophyta</taxon>
        <taxon>Embryophyta</taxon>
        <taxon>Tracheophyta</taxon>
        <taxon>Spermatophyta</taxon>
        <taxon>Magnoliopsida</taxon>
        <taxon>Ranunculales</taxon>
        <taxon>Menispermaceae</taxon>
        <taxon>Menispermoideae</taxon>
        <taxon>Cissampelideae</taxon>
        <taxon>Stephania</taxon>
    </lineage>
</organism>
<evidence type="ECO:0000313" key="2">
    <source>
        <dbReference type="EMBL" id="KAK9167220.1"/>
    </source>
</evidence>
<gene>
    <name evidence="2" type="ORF">Scep_002411</name>
</gene>
<protein>
    <submittedName>
        <fullName evidence="2">Uncharacterized protein</fullName>
    </submittedName>
</protein>
<evidence type="ECO:0000313" key="3">
    <source>
        <dbReference type="Proteomes" id="UP001419268"/>
    </source>
</evidence>
<accession>A0AAP0LCN4</accession>
<keyword evidence="3" id="KW-1185">Reference proteome</keyword>
<reference evidence="2 3" key="1">
    <citation type="submission" date="2024-01" db="EMBL/GenBank/DDBJ databases">
        <title>Genome assemblies of Stephania.</title>
        <authorList>
            <person name="Yang L."/>
        </authorList>
    </citation>
    <scope>NUCLEOTIDE SEQUENCE [LARGE SCALE GENOMIC DNA]</scope>
    <source>
        <strain evidence="2">JXDWG</strain>
        <tissue evidence="2">Leaf</tissue>
    </source>
</reference>
<proteinExistence type="predicted"/>
<dbReference type="EMBL" id="JBBNAG010000001">
    <property type="protein sequence ID" value="KAK9167220.1"/>
    <property type="molecule type" value="Genomic_DNA"/>
</dbReference>
<comment type="caution">
    <text evidence="2">The sequence shown here is derived from an EMBL/GenBank/DDBJ whole genome shotgun (WGS) entry which is preliminary data.</text>
</comment>
<feature type="region of interest" description="Disordered" evidence="1">
    <location>
        <begin position="1"/>
        <end position="40"/>
    </location>
</feature>
<sequence length="63" mass="6747">MNGNLSHAQSCKRIDAPATSCAPREIRDTTPCTNKPNKHSPNYIVQLVGNPPAMVGTSNGRID</sequence>
<name>A0AAP0LCN4_9MAGN</name>
<dbReference type="AlphaFoldDB" id="A0AAP0LCN4"/>